<accession>A0A831LHA8</accession>
<reference evidence="2" key="1">
    <citation type="journal article" date="2020" name="mSystems">
        <title>Genome- and Community-Level Interaction Insights into Carbon Utilization and Element Cycling Functions of Hydrothermarchaeota in Hydrothermal Sediment.</title>
        <authorList>
            <person name="Zhou Z."/>
            <person name="Liu Y."/>
            <person name="Xu W."/>
            <person name="Pan J."/>
            <person name="Luo Z.H."/>
            <person name="Li M."/>
        </authorList>
    </citation>
    <scope>NUCLEOTIDE SEQUENCE [LARGE SCALE GENOMIC DNA]</scope>
    <source>
        <strain evidence="2">SpSt-1220</strain>
    </source>
</reference>
<protein>
    <submittedName>
        <fullName evidence="2">Isochorismatase family protein</fullName>
    </submittedName>
</protein>
<feature type="non-terminal residue" evidence="2">
    <location>
        <position position="104"/>
    </location>
</feature>
<evidence type="ECO:0000313" key="2">
    <source>
        <dbReference type="EMBL" id="HDR46063.1"/>
    </source>
</evidence>
<dbReference type="AlphaFoldDB" id="A0A831LHA8"/>
<comment type="caution">
    <text evidence="2">The sequence shown here is derived from an EMBL/GenBank/DDBJ whole genome shotgun (WGS) entry which is preliminary data.</text>
</comment>
<proteinExistence type="predicted"/>
<organism evidence="2">
    <name type="scientific">Geoalkalibacter subterraneus</name>
    <dbReference type="NCBI Taxonomy" id="483547"/>
    <lineage>
        <taxon>Bacteria</taxon>
        <taxon>Pseudomonadati</taxon>
        <taxon>Thermodesulfobacteriota</taxon>
        <taxon>Desulfuromonadia</taxon>
        <taxon>Desulfuromonadales</taxon>
        <taxon>Geoalkalibacteraceae</taxon>
        <taxon>Geoalkalibacter</taxon>
    </lineage>
</organism>
<dbReference type="PANTHER" id="PTHR14119:SF3">
    <property type="entry name" value="ISOCHORISMATASE DOMAIN-CONTAINING PROTEIN 2"/>
    <property type="match status" value="1"/>
</dbReference>
<dbReference type="Proteomes" id="UP000886162">
    <property type="component" value="Unassembled WGS sequence"/>
</dbReference>
<gene>
    <name evidence="2" type="ORF">ENN94_00005</name>
</gene>
<sequence length="104" mass="11879">MLPLSCFYRHCKGEFPMNNTVSKFILERDQAVLVVVDVQERLVPAMDQNRYAEVLRNIDFVLQSARLLEVPVVGTEQYPRGIGHMVPELADACRDKVIEKLTFG</sequence>
<dbReference type="PANTHER" id="PTHR14119">
    <property type="entry name" value="HYDROLASE"/>
    <property type="match status" value="1"/>
</dbReference>
<dbReference type="Gene3D" id="3.40.50.850">
    <property type="entry name" value="Isochorismatase-like"/>
    <property type="match status" value="1"/>
</dbReference>
<feature type="domain" description="Isochorismatase-like" evidence="1">
    <location>
        <begin position="32"/>
        <end position="80"/>
    </location>
</feature>
<dbReference type="InterPro" id="IPR050993">
    <property type="entry name" value="Isochorismatase_domain"/>
</dbReference>
<dbReference type="Pfam" id="PF00857">
    <property type="entry name" value="Isochorismatase"/>
    <property type="match status" value="1"/>
</dbReference>
<name>A0A831LHA8_9BACT</name>
<dbReference type="EMBL" id="DSDO01000001">
    <property type="protein sequence ID" value="HDR46063.1"/>
    <property type="molecule type" value="Genomic_DNA"/>
</dbReference>
<evidence type="ECO:0000259" key="1">
    <source>
        <dbReference type="Pfam" id="PF00857"/>
    </source>
</evidence>
<dbReference type="InterPro" id="IPR036380">
    <property type="entry name" value="Isochorismatase-like_sf"/>
</dbReference>
<dbReference type="InterPro" id="IPR000868">
    <property type="entry name" value="Isochorismatase-like_dom"/>
</dbReference>
<dbReference type="SUPFAM" id="SSF52499">
    <property type="entry name" value="Isochorismatase-like hydrolases"/>
    <property type="match status" value="1"/>
</dbReference>